<keyword evidence="4" id="KW-1185">Reference proteome</keyword>
<evidence type="ECO:0000313" key="3">
    <source>
        <dbReference type="EMBL" id="PWI33237.1"/>
    </source>
</evidence>
<feature type="chain" id="PRO_5015595291" description="DUF1090 domain-containing protein" evidence="2">
    <location>
        <begin position="19"/>
        <end position="120"/>
    </location>
</feature>
<evidence type="ECO:0000256" key="1">
    <source>
        <dbReference type="SAM" id="MobiDB-lite"/>
    </source>
</evidence>
<reference evidence="3 4" key="1">
    <citation type="submission" date="2018-05" db="EMBL/GenBank/DDBJ databases">
        <title>Vibrio limimaris sp. nov., isolated from marine sediment.</title>
        <authorList>
            <person name="Li C.-M."/>
        </authorList>
    </citation>
    <scope>NUCLEOTIDE SEQUENCE [LARGE SCALE GENOMIC DNA]</scope>
    <source>
        <strain evidence="3 4">E4404</strain>
    </source>
</reference>
<feature type="signal peptide" evidence="2">
    <location>
        <begin position="1"/>
        <end position="18"/>
    </location>
</feature>
<protein>
    <recommendedName>
        <fullName evidence="5">DUF1090 domain-containing protein</fullName>
    </recommendedName>
</protein>
<gene>
    <name evidence="3" type="ORF">DI392_10260</name>
</gene>
<dbReference type="RefSeq" id="WP_109319821.1">
    <property type="nucleotide sequence ID" value="NZ_QFWT01000005.1"/>
</dbReference>
<evidence type="ECO:0000313" key="4">
    <source>
        <dbReference type="Proteomes" id="UP000245362"/>
    </source>
</evidence>
<evidence type="ECO:0000256" key="2">
    <source>
        <dbReference type="SAM" id="SignalP"/>
    </source>
</evidence>
<keyword evidence="2" id="KW-0732">Signal</keyword>
<evidence type="ECO:0008006" key="5">
    <source>
        <dbReference type="Google" id="ProtNLM"/>
    </source>
</evidence>
<dbReference type="OrthoDB" id="5740413at2"/>
<sequence>MKKLLLLTTLIASCSVMAEKPSWAGKGKPDSDNLRENSGLMVGLDCEAGDDACKERLKQRQEFEKEQQKRSAEQRKERIKQKEEHLKELDKRREEQQKKMLELEEERLKLQEELERERAL</sequence>
<proteinExistence type="predicted"/>
<feature type="region of interest" description="Disordered" evidence="1">
    <location>
        <begin position="64"/>
        <end position="93"/>
    </location>
</feature>
<organism evidence="3 4">
    <name type="scientific">Vibrio albus</name>
    <dbReference type="NCBI Taxonomy" id="2200953"/>
    <lineage>
        <taxon>Bacteria</taxon>
        <taxon>Pseudomonadati</taxon>
        <taxon>Pseudomonadota</taxon>
        <taxon>Gammaproteobacteria</taxon>
        <taxon>Vibrionales</taxon>
        <taxon>Vibrionaceae</taxon>
        <taxon>Vibrio</taxon>
    </lineage>
</organism>
<dbReference type="Proteomes" id="UP000245362">
    <property type="component" value="Unassembled WGS sequence"/>
</dbReference>
<comment type="caution">
    <text evidence="3">The sequence shown here is derived from an EMBL/GenBank/DDBJ whole genome shotgun (WGS) entry which is preliminary data.</text>
</comment>
<accession>A0A2U3B8Y9</accession>
<dbReference type="AlphaFoldDB" id="A0A2U3B8Y9"/>
<dbReference type="EMBL" id="QFWT01000005">
    <property type="protein sequence ID" value="PWI33237.1"/>
    <property type="molecule type" value="Genomic_DNA"/>
</dbReference>
<name>A0A2U3B8Y9_9VIBR</name>